<proteinExistence type="predicted"/>
<dbReference type="Proteomes" id="UP001302321">
    <property type="component" value="Unassembled WGS sequence"/>
</dbReference>
<feature type="region of interest" description="Disordered" evidence="1">
    <location>
        <begin position="60"/>
        <end position="82"/>
    </location>
</feature>
<reference evidence="2" key="1">
    <citation type="journal article" date="2023" name="Mol. Phylogenet. Evol.">
        <title>Genome-scale phylogeny and comparative genomics of the fungal order Sordariales.</title>
        <authorList>
            <person name="Hensen N."/>
            <person name="Bonometti L."/>
            <person name="Westerberg I."/>
            <person name="Brannstrom I.O."/>
            <person name="Guillou S."/>
            <person name="Cros-Aarteil S."/>
            <person name="Calhoun S."/>
            <person name="Haridas S."/>
            <person name="Kuo A."/>
            <person name="Mondo S."/>
            <person name="Pangilinan J."/>
            <person name="Riley R."/>
            <person name="LaButti K."/>
            <person name="Andreopoulos B."/>
            <person name="Lipzen A."/>
            <person name="Chen C."/>
            <person name="Yan M."/>
            <person name="Daum C."/>
            <person name="Ng V."/>
            <person name="Clum A."/>
            <person name="Steindorff A."/>
            <person name="Ohm R.A."/>
            <person name="Martin F."/>
            <person name="Silar P."/>
            <person name="Natvig D.O."/>
            <person name="Lalanne C."/>
            <person name="Gautier V."/>
            <person name="Ament-Velasquez S.L."/>
            <person name="Kruys A."/>
            <person name="Hutchinson M.I."/>
            <person name="Powell A.J."/>
            <person name="Barry K."/>
            <person name="Miller A.N."/>
            <person name="Grigoriev I.V."/>
            <person name="Debuchy R."/>
            <person name="Gladieux P."/>
            <person name="Hiltunen Thoren M."/>
            <person name="Johannesson H."/>
        </authorList>
    </citation>
    <scope>NUCLEOTIDE SEQUENCE</scope>
    <source>
        <strain evidence="2">CBS 892.96</strain>
    </source>
</reference>
<comment type="caution">
    <text evidence="2">The sequence shown here is derived from an EMBL/GenBank/DDBJ whole genome shotgun (WGS) entry which is preliminary data.</text>
</comment>
<organism evidence="2 3">
    <name type="scientific">Triangularia setosa</name>
    <dbReference type="NCBI Taxonomy" id="2587417"/>
    <lineage>
        <taxon>Eukaryota</taxon>
        <taxon>Fungi</taxon>
        <taxon>Dikarya</taxon>
        <taxon>Ascomycota</taxon>
        <taxon>Pezizomycotina</taxon>
        <taxon>Sordariomycetes</taxon>
        <taxon>Sordariomycetidae</taxon>
        <taxon>Sordariales</taxon>
        <taxon>Podosporaceae</taxon>
        <taxon>Triangularia</taxon>
    </lineage>
</organism>
<feature type="compositionally biased region" description="Basic and acidic residues" evidence="1">
    <location>
        <begin position="175"/>
        <end position="203"/>
    </location>
</feature>
<evidence type="ECO:0000256" key="1">
    <source>
        <dbReference type="SAM" id="MobiDB-lite"/>
    </source>
</evidence>
<dbReference type="EMBL" id="MU866435">
    <property type="protein sequence ID" value="KAK4172346.1"/>
    <property type="molecule type" value="Genomic_DNA"/>
</dbReference>
<protein>
    <submittedName>
        <fullName evidence="2">Uncharacterized protein</fullName>
    </submittedName>
</protein>
<gene>
    <name evidence="2" type="ORF">QBC36DRAFT_197200</name>
</gene>
<evidence type="ECO:0000313" key="3">
    <source>
        <dbReference type="Proteomes" id="UP001302321"/>
    </source>
</evidence>
<sequence length="257" mass="29209">PRQPPPPNPNQQESPLQTYLTSRMNSQSRKPCVMTIGEYDKMMSGPPAYTPPVGYLADYATLTSDSNPPDPNKPRKRDKMREEMMLREEKTSFGFAERIWRKHCGIIRSQNELLDNSNNYGDGMQNEMQQGEEVKMELDEEEYAQLQQISRRKRDKGDGRDEGEVGGRSKKVKSKGKEREREQPVAEVPRISRRDKGKEREQGQDYFTGMMQGAQAWSFGGLEGQGMDIDGEGDGERDGGGRNGCYQATVEDDEEEL</sequence>
<evidence type="ECO:0000313" key="2">
    <source>
        <dbReference type="EMBL" id="KAK4172346.1"/>
    </source>
</evidence>
<name>A0AAN6VZL3_9PEZI</name>
<accession>A0AAN6VZL3</accession>
<reference evidence="2" key="2">
    <citation type="submission" date="2023-05" db="EMBL/GenBank/DDBJ databases">
        <authorList>
            <consortium name="Lawrence Berkeley National Laboratory"/>
            <person name="Steindorff A."/>
            <person name="Hensen N."/>
            <person name="Bonometti L."/>
            <person name="Westerberg I."/>
            <person name="Brannstrom I.O."/>
            <person name="Guillou S."/>
            <person name="Cros-Aarteil S."/>
            <person name="Calhoun S."/>
            <person name="Haridas S."/>
            <person name="Kuo A."/>
            <person name="Mondo S."/>
            <person name="Pangilinan J."/>
            <person name="Riley R."/>
            <person name="Labutti K."/>
            <person name="Andreopoulos B."/>
            <person name="Lipzen A."/>
            <person name="Chen C."/>
            <person name="Yanf M."/>
            <person name="Daum C."/>
            <person name="Ng V."/>
            <person name="Clum A."/>
            <person name="Ohm R."/>
            <person name="Martin F."/>
            <person name="Silar P."/>
            <person name="Natvig D."/>
            <person name="Lalanne C."/>
            <person name="Gautier V."/>
            <person name="Ament-Velasquez S.L."/>
            <person name="Kruys A."/>
            <person name="Hutchinson M.I."/>
            <person name="Powell A.J."/>
            <person name="Barry K."/>
            <person name="Miller A.N."/>
            <person name="Grigoriev I.V."/>
            <person name="Debuchy R."/>
            <person name="Gladieux P."/>
            <person name="Thoren M.H."/>
            <person name="Johannesson H."/>
        </authorList>
    </citation>
    <scope>NUCLEOTIDE SEQUENCE</scope>
    <source>
        <strain evidence="2">CBS 892.96</strain>
    </source>
</reference>
<keyword evidence="3" id="KW-1185">Reference proteome</keyword>
<feature type="non-terminal residue" evidence="2">
    <location>
        <position position="1"/>
    </location>
</feature>
<dbReference type="AlphaFoldDB" id="A0AAN6VZL3"/>
<feature type="compositionally biased region" description="Basic and acidic residues" evidence="1">
    <location>
        <begin position="155"/>
        <end position="167"/>
    </location>
</feature>
<feature type="region of interest" description="Disordered" evidence="1">
    <location>
        <begin position="113"/>
        <end position="257"/>
    </location>
</feature>